<dbReference type="AlphaFoldDB" id="A0A0B6ESU7"/>
<sequence>MHTFLDIIASIPRYTFMAVSLFALLGAILAAMTREDAFRAGDRQNKWVWVGLLAGSALLMNTPLPFVRWVGAIITGLYWFDVRPQLKAIINGDYSY</sequence>
<reference evidence="2 3" key="1">
    <citation type="journal article" date="2015" name="Genome Announc.">
        <title>Complete Genome Sequence and Annotation of Corynebacterium singulare DSM 44357, Isolated from a Human Semen Specimen.</title>
        <authorList>
            <person name="Merten M."/>
            <person name="Brinkrolf K."/>
            <person name="Albersmeier A."/>
            <person name="Kutter Y."/>
            <person name="Ruckert C."/>
            <person name="Tauch A."/>
        </authorList>
    </citation>
    <scope>NUCLEOTIDE SEQUENCE [LARGE SCALE GENOMIC DNA]</scope>
    <source>
        <strain evidence="2">IBS B52218</strain>
    </source>
</reference>
<dbReference type="HOGENOM" id="CLU_135072_1_0_11"/>
<keyword evidence="1" id="KW-0472">Membrane</keyword>
<accession>A0A0B6ESU7</accession>
<evidence type="ECO:0008006" key="4">
    <source>
        <dbReference type="Google" id="ProtNLM"/>
    </source>
</evidence>
<proteinExistence type="predicted"/>
<dbReference type="Proteomes" id="UP000031890">
    <property type="component" value="Chromosome"/>
</dbReference>
<protein>
    <recommendedName>
        <fullName evidence="4">DUF2516 family protein</fullName>
    </recommendedName>
</protein>
<dbReference type="KEGG" id="csx:CSING_01540"/>
<keyword evidence="1" id="KW-1133">Transmembrane helix</keyword>
<dbReference type="EMBL" id="CP010827">
    <property type="protein sequence ID" value="AJI77868.1"/>
    <property type="molecule type" value="Genomic_DNA"/>
</dbReference>
<organism evidence="2 3">
    <name type="scientific">Corynebacterium singulare</name>
    <dbReference type="NCBI Taxonomy" id="161899"/>
    <lineage>
        <taxon>Bacteria</taxon>
        <taxon>Bacillati</taxon>
        <taxon>Actinomycetota</taxon>
        <taxon>Actinomycetes</taxon>
        <taxon>Mycobacteriales</taxon>
        <taxon>Corynebacteriaceae</taxon>
        <taxon>Corynebacterium</taxon>
    </lineage>
</organism>
<dbReference type="Pfam" id="PF10724">
    <property type="entry name" value="DUF2516"/>
    <property type="match status" value="1"/>
</dbReference>
<dbReference type="STRING" id="161899.CSING_01540"/>
<keyword evidence="1" id="KW-0812">Transmembrane</keyword>
<evidence type="ECO:0000313" key="2">
    <source>
        <dbReference type="EMBL" id="AJI77868.1"/>
    </source>
</evidence>
<dbReference type="OrthoDB" id="4427346at2"/>
<feature type="transmembrane region" description="Helical" evidence="1">
    <location>
        <begin position="44"/>
        <end position="60"/>
    </location>
</feature>
<name>A0A0B6ESU7_9CORY</name>
<evidence type="ECO:0000256" key="1">
    <source>
        <dbReference type="SAM" id="Phobius"/>
    </source>
</evidence>
<dbReference type="InterPro" id="IPR019662">
    <property type="entry name" value="DUF2516"/>
</dbReference>
<evidence type="ECO:0000313" key="3">
    <source>
        <dbReference type="Proteomes" id="UP000031890"/>
    </source>
</evidence>
<feature type="transmembrane region" description="Helical" evidence="1">
    <location>
        <begin position="14"/>
        <end position="32"/>
    </location>
</feature>
<gene>
    <name evidence="2" type="ORF">CSING_01540</name>
</gene>
<dbReference type="RefSeq" id="WP_042529073.1">
    <property type="nucleotide sequence ID" value="NZ_CP010827.1"/>
</dbReference>